<evidence type="ECO:0000259" key="7">
    <source>
        <dbReference type="PROSITE" id="PS50181"/>
    </source>
</evidence>
<evidence type="ECO:0000313" key="10">
    <source>
        <dbReference type="Proteomes" id="UP000007797"/>
    </source>
</evidence>
<dbReference type="Pfam" id="PF12937">
    <property type="entry name" value="F-box-like"/>
    <property type="match status" value="1"/>
</dbReference>
<dbReference type="SMART" id="SM00324">
    <property type="entry name" value="RhoGAP"/>
    <property type="match status" value="1"/>
</dbReference>
<dbReference type="Gene3D" id="2.30.29.30">
    <property type="entry name" value="Pleckstrin-homology domain (PH domain)/Phosphotyrosine-binding domain (PTB)"/>
    <property type="match status" value="2"/>
</dbReference>
<dbReference type="RefSeq" id="XP_004355955.1">
    <property type="nucleotide sequence ID" value="XM_004355902.1"/>
</dbReference>
<dbReference type="KEGG" id="dfa:DFA_08467"/>
<dbReference type="Proteomes" id="UP000007797">
    <property type="component" value="Unassembled WGS sequence"/>
</dbReference>
<dbReference type="InterPro" id="IPR036047">
    <property type="entry name" value="F-box-like_dom_sf"/>
</dbReference>
<dbReference type="InterPro" id="IPR050729">
    <property type="entry name" value="Rho-GAP"/>
</dbReference>
<reference evidence="10" key="1">
    <citation type="journal article" date="2011" name="Genome Res.">
        <title>Phylogeny-wide analysis of social amoeba genomes highlights ancient origins for complex intercellular communication.</title>
        <authorList>
            <person name="Heidel A.J."/>
            <person name="Lawal H.M."/>
            <person name="Felder M."/>
            <person name="Schilde C."/>
            <person name="Helps N.R."/>
            <person name="Tunggal B."/>
            <person name="Rivero F."/>
            <person name="John U."/>
            <person name="Schleicher M."/>
            <person name="Eichinger L."/>
            <person name="Platzer M."/>
            <person name="Noegel A.A."/>
            <person name="Schaap P."/>
            <person name="Gloeckner G."/>
        </authorList>
    </citation>
    <scope>NUCLEOTIDE SEQUENCE [LARGE SCALE GENOMIC DNA]</scope>
    <source>
        <strain evidence="10">SH3</strain>
    </source>
</reference>
<feature type="domain" description="Rho-GAP" evidence="8">
    <location>
        <begin position="708"/>
        <end position="892"/>
    </location>
</feature>
<evidence type="ECO:0000256" key="3">
    <source>
        <dbReference type="ARBA" id="ARBA00022490"/>
    </source>
</evidence>
<dbReference type="SUPFAM" id="SSF48350">
    <property type="entry name" value="GTPase activation domain, GAP"/>
    <property type="match status" value="1"/>
</dbReference>
<feature type="compositionally biased region" description="Basic residues" evidence="5">
    <location>
        <begin position="656"/>
        <end position="667"/>
    </location>
</feature>
<dbReference type="CDD" id="cd22148">
    <property type="entry name" value="F-box_DdgacFF-like"/>
    <property type="match status" value="1"/>
</dbReference>
<feature type="region of interest" description="Disordered" evidence="5">
    <location>
        <begin position="154"/>
        <end position="259"/>
    </location>
</feature>
<evidence type="ECO:0000256" key="4">
    <source>
        <dbReference type="ARBA" id="ARBA00037092"/>
    </source>
</evidence>
<dbReference type="SUPFAM" id="SSF81383">
    <property type="entry name" value="F-box domain"/>
    <property type="match status" value="1"/>
</dbReference>
<dbReference type="InterPro" id="IPR008936">
    <property type="entry name" value="Rho_GTPase_activation_prot"/>
</dbReference>
<dbReference type="PROSITE" id="PS50181">
    <property type="entry name" value="FBOX"/>
    <property type="match status" value="1"/>
</dbReference>
<evidence type="ECO:0000256" key="1">
    <source>
        <dbReference type="ARBA" id="ARBA00004496"/>
    </source>
</evidence>
<dbReference type="GO" id="GO:0005547">
    <property type="term" value="F:phosphatidylinositol-3,4,5-trisphosphate binding"/>
    <property type="evidence" value="ECO:0007669"/>
    <property type="project" value="UniProtKB-ARBA"/>
</dbReference>
<organism evidence="9 10">
    <name type="scientific">Cavenderia fasciculata</name>
    <name type="common">Slime mold</name>
    <name type="synonym">Dictyostelium fasciculatum</name>
    <dbReference type="NCBI Taxonomy" id="261658"/>
    <lineage>
        <taxon>Eukaryota</taxon>
        <taxon>Amoebozoa</taxon>
        <taxon>Evosea</taxon>
        <taxon>Eumycetozoa</taxon>
        <taxon>Dictyostelia</taxon>
        <taxon>Acytosteliales</taxon>
        <taxon>Cavenderiaceae</taxon>
        <taxon>Cavenderia</taxon>
    </lineage>
</organism>
<evidence type="ECO:0000256" key="2">
    <source>
        <dbReference type="ARBA" id="ARBA00022468"/>
    </source>
</evidence>
<dbReference type="Pfam" id="PF00169">
    <property type="entry name" value="PH"/>
    <property type="match status" value="1"/>
</dbReference>
<feature type="compositionally biased region" description="Low complexity" evidence="5">
    <location>
        <begin position="154"/>
        <end position="210"/>
    </location>
</feature>
<dbReference type="Gene3D" id="1.20.1280.50">
    <property type="match status" value="1"/>
</dbReference>
<gene>
    <name evidence="9" type="primary">gacFF</name>
    <name evidence="9" type="ORF">DFA_08467</name>
</gene>
<keyword evidence="3" id="KW-0963">Cytoplasm</keyword>
<dbReference type="Pfam" id="PF00620">
    <property type="entry name" value="RhoGAP"/>
    <property type="match status" value="1"/>
</dbReference>
<dbReference type="SMART" id="SM00256">
    <property type="entry name" value="FBOX"/>
    <property type="match status" value="1"/>
</dbReference>
<dbReference type="OrthoDB" id="19848at2759"/>
<dbReference type="SUPFAM" id="SSF50729">
    <property type="entry name" value="PH domain-like"/>
    <property type="match status" value="2"/>
</dbReference>
<proteinExistence type="predicted"/>
<feature type="compositionally biased region" description="Polar residues" evidence="5">
    <location>
        <begin position="1"/>
        <end position="10"/>
    </location>
</feature>
<evidence type="ECO:0000313" key="9">
    <source>
        <dbReference type="EMBL" id="EGG17471.1"/>
    </source>
</evidence>
<feature type="region of interest" description="Disordered" evidence="5">
    <location>
        <begin position="1"/>
        <end position="29"/>
    </location>
</feature>
<comment type="subcellular location">
    <subcellularLocation>
        <location evidence="1">Cytoplasm</location>
    </subcellularLocation>
</comment>
<dbReference type="PANTHER" id="PTHR23176">
    <property type="entry name" value="RHO/RAC/CDC GTPASE-ACTIVATING PROTEIN"/>
    <property type="match status" value="1"/>
</dbReference>
<feature type="region of interest" description="Disordered" evidence="5">
    <location>
        <begin position="633"/>
        <end position="694"/>
    </location>
</feature>
<accession>F4Q697</accession>
<dbReference type="InterPro" id="IPR001849">
    <property type="entry name" value="PH_domain"/>
</dbReference>
<protein>
    <submittedName>
        <fullName evidence="9">Pleckstrin domain-containing protein</fullName>
    </submittedName>
</protein>
<evidence type="ECO:0000259" key="6">
    <source>
        <dbReference type="PROSITE" id="PS50003"/>
    </source>
</evidence>
<dbReference type="STRING" id="1054147.F4Q697"/>
<dbReference type="InterPro" id="IPR011993">
    <property type="entry name" value="PH-like_dom_sf"/>
</dbReference>
<sequence>MQFNSSSNNKPPVKGWINTKASTTSSIKPKPSLDGIESLSAFLQKQSNKATIPKIYKKKWVWFSPNDGCLYYYQSGATSTTPNSSNNTTTAGYQIKTIPIDNATIEQSPSIRLEFIVSTIPTQPSRKRQLIFRAADEATVLNWVNVLTTWKSNNNNNLNTSLSSSTSTSSSTSSPSSPTSILPPSSSVALQSSISSGHNPYQQQSQQQSPAPSPIRSHNRARSYGGDNIVDQSGNNTSWVNSPPSPPNELNESFDDNLSPVKKQSADNFLKNLVSLEPTTQQQSRSSYSSVKIRQLLLRHQPTLDNDQTNYVLTQIHQQISYLQECYNEILFVSNSQGGVGGQARETILFHNGGMHPLSMSTYSSSPSSSHPISPSNSSSYLYSSSTTLSSSTNSSGGGVDEIDLTYSSLSASGGSIHISHHQEDIFSLLPNHLSIYIFSYLSPEELLKCSQVTRQWKLMSSDNSLWIRFTQHLATPASIFDPTQNWKRTYLNHRKQSLLGKKEKILNRAISLYGITPTSTNNNHTVKEGYLYKRGEDILKIWKKRYFVLKENCLFYFQHSNDNFPNGMIPLNRSIKLVRVPNSTRKHCFKIIHDGSSKHGSGSVERREPYFLSSENDDECNEWMKSIQNVLSKVPAPPTNNNNHENHSSSSSSSSKHHHTLKKGKKSTSFTSPPNGLNTQQPQQSLSGSTGNPIQTPVEIIKPLFGIPLAAMMVEQAKGSVFMGSELPMPWILHKCFNHILENGVYEEGIFRISGSMVEIERLKSLFEQGRDVDLSQADIHAVTGIVKYFFRKLPHHLIPPELSEYATSISLAQTQTLEEKLREYKFIFESLDSVTYSLMKCFLLLLKHIVENQSYNKMTEENMLTCIMPTINCSPVLVTNAIRHYQELFP</sequence>
<dbReference type="EMBL" id="GL883021">
    <property type="protein sequence ID" value="EGG17471.1"/>
    <property type="molecule type" value="Genomic_DNA"/>
</dbReference>
<dbReference type="Gene3D" id="1.10.555.10">
    <property type="entry name" value="Rho GTPase activation protein"/>
    <property type="match status" value="1"/>
</dbReference>
<feature type="compositionally biased region" description="Polar residues" evidence="5">
    <location>
        <begin position="671"/>
        <end position="694"/>
    </location>
</feature>
<feature type="domain" description="F-box" evidence="7">
    <location>
        <begin position="424"/>
        <end position="470"/>
    </location>
</feature>
<feature type="domain" description="PH" evidence="6">
    <location>
        <begin position="36"/>
        <end position="152"/>
    </location>
</feature>
<dbReference type="GeneID" id="14869837"/>
<dbReference type="CDD" id="cd00159">
    <property type="entry name" value="RhoGAP"/>
    <property type="match status" value="1"/>
</dbReference>
<evidence type="ECO:0000259" key="8">
    <source>
        <dbReference type="PROSITE" id="PS50238"/>
    </source>
</evidence>
<evidence type="ECO:0000256" key="5">
    <source>
        <dbReference type="SAM" id="MobiDB-lite"/>
    </source>
</evidence>
<dbReference type="OMA" id="MPTLKCS"/>
<keyword evidence="10" id="KW-1185">Reference proteome</keyword>
<feature type="compositionally biased region" description="Low complexity" evidence="5">
    <location>
        <begin position="640"/>
        <end position="655"/>
    </location>
</feature>
<dbReference type="GO" id="GO:0005737">
    <property type="term" value="C:cytoplasm"/>
    <property type="evidence" value="ECO:0007669"/>
    <property type="project" value="UniProtKB-SubCell"/>
</dbReference>
<dbReference type="InterPro" id="IPR000198">
    <property type="entry name" value="RhoGAP_dom"/>
</dbReference>
<dbReference type="PROSITE" id="PS50238">
    <property type="entry name" value="RHOGAP"/>
    <property type="match status" value="1"/>
</dbReference>
<dbReference type="GO" id="GO:0005096">
    <property type="term" value="F:GTPase activator activity"/>
    <property type="evidence" value="ECO:0007669"/>
    <property type="project" value="UniProtKB-KW"/>
</dbReference>
<dbReference type="GO" id="GO:0007165">
    <property type="term" value="P:signal transduction"/>
    <property type="evidence" value="ECO:0007669"/>
    <property type="project" value="InterPro"/>
</dbReference>
<comment type="function">
    <text evidence="4">Rho GTPase-activating protein involved in the signal transduction pathway.</text>
</comment>
<keyword evidence="2" id="KW-0343">GTPase activation</keyword>
<dbReference type="PROSITE" id="PS50003">
    <property type="entry name" value="PH_DOMAIN"/>
    <property type="match status" value="2"/>
</dbReference>
<dbReference type="SMART" id="SM00233">
    <property type="entry name" value="PH"/>
    <property type="match status" value="2"/>
</dbReference>
<dbReference type="AlphaFoldDB" id="F4Q697"/>
<dbReference type="PANTHER" id="PTHR23176:SF5">
    <property type="entry name" value="RHO GTPASE-ACTIVATING PROTEIN GACFF"/>
    <property type="match status" value="1"/>
</dbReference>
<feature type="compositionally biased region" description="Polar residues" evidence="5">
    <location>
        <begin position="230"/>
        <end position="240"/>
    </location>
</feature>
<name>F4Q697_CACFS</name>
<dbReference type="CDD" id="cd00821">
    <property type="entry name" value="PH"/>
    <property type="match status" value="1"/>
</dbReference>
<dbReference type="InterPro" id="IPR001810">
    <property type="entry name" value="F-box_dom"/>
</dbReference>
<feature type="domain" description="PH" evidence="6">
    <location>
        <begin position="525"/>
        <end position="633"/>
    </location>
</feature>
<dbReference type="FunFam" id="2.30.29.30:FF:000286">
    <property type="entry name" value="PH-protein kinase domain containing protein"/>
    <property type="match status" value="1"/>
</dbReference>